<feature type="compositionally biased region" description="Basic residues" evidence="1">
    <location>
        <begin position="38"/>
        <end position="47"/>
    </location>
</feature>
<keyword evidence="3" id="KW-1185">Reference proteome</keyword>
<reference evidence="2 3" key="1">
    <citation type="submission" date="2020-08" db="EMBL/GenBank/DDBJ databases">
        <title>Plant Genome Project.</title>
        <authorList>
            <person name="Zhang R.-G."/>
        </authorList>
    </citation>
    <scope>NUCLEOTIDE SEQUENCE [LARGE SCALE GENOMIC DNA]</scope>
    <source>
        <tissue evidence="2">Rhizome</tissue>
    </source>
</reference>
<name>A0A8J5GWI9_ZINOF</name>
<evidence type="ECO:0000256" key="1">
    <source>
        <dbReference type="SAM" id="MobiDB-lite"/>
    </source>
</evidence>
<comment type="caution">
    <text evidence="2">The sequence shown here is derived from an EMBL/GenBank/DDBJ whole genome shotgun (WGS) entry which is preliminary data.</text>
</comment>
<feature type="region of interest" description="Disordered" evidence="1">
    <location>
        <begin position="32"/>
        <end position="62"/>
    </location>
</feature>
<protein>
    <submittedName>
        <fullName evidence="2">Uncharacterized protein</fullName>
    </submittedName>
</protein>
<dbReference type="PANTHER" id="PTHR34131:SF3">
    <property type="entry name" value="(RAP ANNOTATION RELEASE2) GALACTOSE-BINDING LIKE DOMAIN CONTAINING PROTEIN"/>
    <property type="match status" value="1"/>
</dbReference>
<accession>A0A8J5GWI9</accession>
<evidence type="ECO:0000313" key="2">
    <source>
        <dbReference type="EMBL" id="KAG6515455.1"/>
    </source>
</evidence>
<dbReference type="AlphaFoldDB" id="A0A8J5GWI9"/>
<dbReference type="Pfam" id="PF09366">
    <property type="entry name" value="DUF1997"/>
    <property type="match status" value="1"/>
</dbReference>
<proteinExistence type="predicted"/>
<evidence type="ECO:0000313" key="3">
    <source>
        <dbReference type="Proteomes" id="UP000734854"/>
    </source>
</evidence>
<organism evidence="2 3">
    <name type="scientific">Zingiber officinale</name>
    <name type="common">Ginger</name>
    <name type="synonym">Amomum zingiber</name>
    <dbReference type="NCBI Taxonomy" id="94328"/>
    <lineage>
        <taxon>Eukaryota</taxon>
        <taxon>Viridiplantae</taxon>
        <taxon>Streptophyta</taxon>
        <taxon>Embryophyta</taxon>
        <taxon>Tracheophyta</taxon>
        <taxon>Spermatophyta</taxon>
        <taxon>Magnoliopsida</taxon>
        <taxon>Liliopsida</taxon>
        <taxon>Zingiberales</taxon>
        <taxon>Zingiberaceae</taxon>
        <taxon>Zingiber</taxon>
    </lineage>
</organism>
<dbReference type="InterPro" id="IPR018971">
    <property type="entry name" value="DUF1997"/>
</dbReference>
<gene>
    <name evidence="2" type="ORF">ZIOFF_025867</name>
</gene>
<dbReference type="Proteomes" id="UP000734854">
    <property type="component" value="Unassembled WGS sequence"/>
</dbReference>
<dbReference type="PANTHER" id="PTHR34131">
    <property type="entry name" value="(RAP ANNOTATION RELEASE2) GALACTOSE-BINDING LIKE DOMAIN CONTAINING PROTEIN"/>
    <property type="match status" value="1"/>
</dbReference>
<sequence>MNIIAFVNDAVRLPRQSLIRCLLSSVGVLSNPGSSNLRRAHRHHHKPSPSLKQHSELRRPHRPSMALHYASAPPRLGSATVAAPARRVRSTASVLASASASIPKARFAAKRIESATVQQLQRPLAEYMTLPASQYSVLDAERIERIDDKTFRCYVYRLKFFSFEVCPVLVVRVDEEPNGCCIRLLSCKLEGSPLVEAQNEKFSASMVNRISCSDGLHNSTFQKLTTDTDIEVTIDIPFAFRMLPVEVFESTGRQLIKDYQAWASGDTSRQPLGTGQI</sequence>
<dbReference type="EMBL" id="JACMSC010000007">
    <property type="protein sequence ID" value="KAG6515455.1"/>
    <property type="molecule type" value="Genomic_DNA"/>
</dbReference>